<reference evidence="7" key="1">
    <citation type="submission" date="2007-08" db="EMBL/GenBank/DDBJ databases">
        <title>Non-colinear polyketide biosynthesis in the aureothin and neoaureothin pathways: An evolutionary perspective.</title>
        <authorList>
            <person name="Traitcheva N."/>
            <person name="Jenke-Kodama H."/>
            <person name="He J."/>
            <person name="Dittmann E."/>
            <person name="Hertweck C."/>
        </authorList>
    </citation>
    <scope>NUCLEOTIDE SEQUENCE</scope>
</reference>
<dbReference type="EMBL" id="AM778535">
    <property type="protein sequence ID" value="CAO85890.1"/>
    <property type="molecule type" value="Genomic_DNA"/>
</dbReference>
<dbReference type="InterPro" id="IPR000873">
    <property type="entry name" value="AMP-dep_synth/lig_dom"/>
</dbReference>
<evidence type="ECO:0000256" key="3">
    <source>
        <dbReference type="ARBA" id="ARBA00022832"/>
    </source>
</evidence>
<gene>
    <name evidence="7" type="primary">norE</name>
</gene>
<dbReference type="Pfam" id="PF00501">
    <property type="entry name" value="AMP-binding"/>
    <property type="match status" value="1"/>
</dbReference>
<keyword evidence="4" id="KW-0443">Lipid metabolism</keyword>
<keyword evidence="3" id="KW-0276">Fatty acid metabolism</keyword>
<dbReference type="InterPro" id="IPR045851">
    <property type="entry name" value="AMP-bd_C_sf"/>
</dbReference>
<dbReference type="FunFam" id="3.30.300.30:FF:000008">
    <property type="entry name" value="2,3-dihydroxybenzoate-AMP ligase"/>
    <property type="match status" value="1"/>
</dbReference>
<dbReference type="SUPFAM" id="SSF56801">
    <property type="entry name" value="Acetyl-CoA synthetase-like"/>
    <property type="match status" value="1"/>
</dbReference>
<dbReference type="PANTHER" id="PTHR43859:SF4">
    <property type="entry name" value="BUTANOATE--COA LIGASE AAE1-RELATED"/>
    <property type="match status" value="1"/>
</dbReference>
<dbReference type="AlphaFoldDB" id="B4ER89"/>
<proteinExistence type="inferred from homology"/>
<comment type="similarity">
    <text evidence="1">Belongs to the ATP-dependent AMP-binding enzyme family.</text>
</comment>
<dbReference type="Gene3D" id="3.40.50.12780">
    <property type="entry name" value="N-terminal domain of ligase-like"/>
    <property type="match status" value="1"/>
</dbReference>
<evidence type="ECO:0000313" key="7">
    <source>
        <dbReference type="EMBL" id="CAO85890.1"/>
    </source>
</evidence>
<evidence type="ECO:0000256" key="1">
    <source>
        <dbReference type="ARBA" id="ARBA00006432"/>
    </source>
</evidence>
<name>B4ER89_STRON</name>
<evidence type="ECO:0000259" key="6">
    <source>
        <dbReference type="Pfam" id="PF13193"/>
    </source>
</evidence>
<sequence length="616" mass="66001">MPRSSAQPRAAQVVTPSACASRIVSPDLVQPCSGLVQALSGFVRAPSGPVRLGAGRPSARAVASSLAALGGFLEATWRRPDEASGCRAGMPRWARDHGGAGRTLPHFPGTPVGGHSMLVPLTMADFLDRAEATAFGRTAVVDEPGQLPTTTYGELLHRIRAWQAGLDALGIGEGERVAVVGPNSARLLELLYAVPASGRICVPVNHRLAPEEIGYILRQCDASVVFTDPEAEARLGSLGGPKRFVLGEQTETQVMGFGTEPRPWSRPDENAVATLNYTSGTSARPKGVALTHRSIWLNAMTFGVHARIWEGDVYLHTLPAFHCNGWGAPFLLAGLGAKQVVLRRIDGPEILRRVREHGVTLAFGAPAVWDVVLRAARDWPGRIPGHGTMRVVCAGAPVRAELVARVEEELGWEFLQVYGLTETTLLTFNRRLPGAPRTDLTRAGAPALGVRLRTGPRGEVLARSNMVLDGYWRDERANAAAVQGGWFRTGDVGAFDERGSLALSDRVKDVIVTGGESVSSLEVEDCLLGHPAIAEAAVIGVPDERWGETVKALVVRAAGAEAAEAEIIAHCKANLARYKAPTSVEFRDSLPRTSNGKVRKAVLREPYWAGQERRIN</sequence>
<organism evidence="7">
    <name type="scientific">Streptomyces orinoci</name>
    <name type="common">Streptoverticillium orinoci</name>
    <dbReference type="NCBI Taxonomy" id="67339"/>
    <lineage>
        <taxon>Bacteria</taxon>
        <taxon>Bacillati</taxon>
        <taxon>Actinomycetota</taxon>
        <taxon>Actinomycetes</taxon>
        <taxon>Kitasatosporales</taxon>
        <taxon>Streptomycetaceae</taxon>
        <taxon>Streptomyces</taxon>
    </lineage>
</organism>
<dbReference type="GO" id="GO:0006631">
    <property type="term" value="P:fatty acid metabolic process"/>
    <property type="evidence" value="ECO:0007669"/>
    <property type="project" value="UniProtKB-KW"/>
</dbReference>
<dbReference type="GO" id="GO:0016874">
    <property type="term" value="F:ligase activity"/>
    <property type="evidence" value="ECO:0007669"/>
    <property type="project" value="UniProtKB-KW"/>
</dbReference>
<dbReference type="Pfam" id="PF13193">
    <property type="entry name" value="AMP-binding_C"/>
    <property type="match status" value="1"/>
</dbReference>
<accession>B4ER89</accession>
<dbReference type="Gene3D" id="3.30.300.30">
    <property type="match status" value="1"/>
</dbReference>
<evidence type="ECO:0000256" key="2">
    <source>
        <dbReference type="ARBA" id="ARBA00022598"/>
    </source>
</evidence>
<evidence type="ECO:0000259" key="5">
    <source>
        <dbReference type="Pfam" id="PF00501"/>
    </source>
</evidence>
<protein>
    <submittedName>
        <fullName evidence="7">Aryl-coA ligase</fullName>
    </submittedName>
</protein>
<evidence type="ECO:0000256" key="4">
    <source>
        <dbReference type="ARBA" id="ARBA00023098"/>
    </source>
</evidence>
<dbReference type="InterPro" id="IPR042099">
    <property type="entry name" value="ANL_N_sf"/>
</dbReference>
<feature type="domain" description="AMP-dependent synthetase/ligase" evidence="5">
    <location>
        <begin position="129"/>
        <end position="472"/>
    </location>
</feature>
<feature type="domain" description="AMP-binding enzyme C-terminal" evidence="6">
    <location>
        <begin position="522"/>
        <end position="597"/>
    </location>
</feature>
<dbReference type="BioCyc" id="MetaCyc:MONOMER-20713"/>
<keyword evidence="2 7" id="KW-0436">Ligase</keyword>
<dbReference type="InterPro" id="IPR025110">
    <property type="entry name" value="AMP-bd_C"/>
</dbReference>
<dbReference type="PANTHER" id="PTHR43859">
    <property type="entry name" value="ACYL-ACTIVATING ENZYME"/>
    <property type="match status" value="1"/>
</dbReference>